<dbReference type="PANTHER" id="PTHR31302">
    <property type="entry name" value="TRANSMEMBRANE PROTEIN WITH METALLOPHOSPHOESTERASE DOMAIN-RELATED"/>
    <property type="match status" value="1"/>
</dbReference>
<dbReference type="AlphaFoldDB" id="A0A1H8WF89"/>
<dbReference type="EMBL" id="FOCX01000056">
    <property type="protein sequence ID" value="SEP25778.1"/>
    <property type="molecule type" value="Genomic_DNA"/>
</dbReference>
<evidence type="ECO:0000259" key="1">
    <source>
        <dbReference type="Pfam" id="PF00149"/>
    </source>
</evidence>
<dbReference type="SUPFAM" id="SSF56300">
    <property type="entry name" value="Metallo-dependent phosphatases"/>
    <property type="match status" value="1"/>
</dbReference>
<gene>
    <name evidence="2" type="ORF">SAMN05216388_10563</name>
</gene>
<accession>A0A1H8WF89</accession>
<name>A0A1H8WF89_9EURY</name>
<dbReference type="OrthoDB" id="50367at2157"/>
<dbReference type="Pfam" id="PF00149">
    <property type="entry name" value="Metallophos"/>
    <property type="match status" value="1"/>
</dbReference>
<sequence length="319" mass="33999">MTESDLEPICSVEGPTVDLLVISDLHLRATGAQYPVADLPVETHDIVLSLGDVIDENREHAKSVSAGEAYEERGRTILERLDEQGVPVLAVPGNHDPVDCTQRLSEGLTNVHSLHGVTRNVVVGAEWSLTIAGWGCEQFDFTPALLSPDYPDIPVEDEARTPDAVASTLLRAAGEYLAGDLSETNLAHKLGTEATNPSFETSLARLDARFKTLVELVEGANGPTVVASHISPFNVPFDIRGQHSHDGDYHFGSVALRVALAAAGVDACLSGHTHQRGLTAIPTTSGHSYVHNPGDAGVSNVSISQDGTLRAEQIDVAWR</sequence>
<feature type="domain" description="Calcineurin-like phosphoesterase" evidence="1">
    <location>
        <begin position="19"/>
        <end position="275"/>
    </location>
</feature>
<keyword evidence="3" id="KW-1185">Reference proteome</keyword>
<dbReference type="InterPro" id="IPR004843">
    <property type="entry name" value="Calcineurin-like_PHP"/>
</dbReference>
<evidence type="ECO:0000313" key="3">
    <source>
        <dbReference type="Proteomes" id="UP000198775"/>
    </source>
</evidence>
<dbReference type="Proteomes" id="UP000198775">
    <property type="component" value="Unassembled WGS sequence"/>
</dbReference>
<reference evidence="3" key="1">
    <citation type="submission" date="2016-10" db="EMBL/GenBank/DDBJ databases">
        <authorList>
            <person name="Varghese N."/>
            <person name="Submissions S."/>
        </authorList>
    </citation>
    <scope>NUCLEOTIDE SEQUENCE [LARGE SCALE GENOMIC DNA]</scope>
    <source>
        <strain evidence="3">IBRC-M 10043</strain>
    </source>
</reference>
<dbReference type="RefSeq" id="WP_092664734.1">
    <property type="nucleotide sequence ID" value="NZ_FOCX01000056.1"/>
</dbReference>
<dbReference type="InterPro" id="IPR051158">
    <property type="entry name" value="Metallophosphoesterase_sf"/>
</dbReference>
<dbReference type="PANTHER" id="PTHR31302:SF0">
    <property type="entry name" value="TRANSMEMBRANE PROTEIN WITH METALLOPHOSPHOESTERASE DOMAIN"/>
    <property type="match status" value="1"/>
</dbReference>
<dbReference type="InterPro" id="IPR029052">
    <property type="entry name" value="Metallo-depent_PP-like"/>
</dbReference>
<organism evidence="2 3">
    <name type="scientific">Halorientalis persicus</name>
    <dbReference type="NCBI Taxonomy" id="1367881"/>
    <lineage>
        <taxon>Archaea</taxon>
        <taxon>Methanobacteriati</taxon>
        <taxon>Methanobacteriota</taxon>
        <taxon>Stenosarchaea group</taxon>
        <taxon>Halobacteria</taxon>
        <taxon>Halobacteriales</taxon>
        <taxon>Haloarculaceae</taxon>
        <taxon>Halorientalis</taxon>
    </lineage>
</organism>
<dbReference type="GO" id="GO:0016787">
    <property type="term" value="F:hydrolase activity"/>
    <property type="evidence" value="ECO:0007669"/>
    <property type="project" value="InterPro"/>
</dbReference>
<evidence type="ECO:0000313" key="2">
    <source>
        <dbReference type="EMBL" id="SEP25778.1"/>
    </source>
</evidence>
<protein>
    <submittedName>
        <fullName evidence="2">Calcineurin-like phosphoesterase</fullName>
    </submittedName>
</protein>
<dbReference type="CDD" id="cd00838">
    <property type="entry name" value="MPP_superfamily"/>
    <property type="match status" value="1"/>
</dbReference>
<dbReference type="Gene3D" id="3.60.21.10">
    <property type="match status" value="1"/>
</dbReference>
<proteinExistence type="predicted"/>